<sequence>MSTFFYLELKFDELFDLYKYRFYLFTASIEFNNEIHTILICIGLLTVILLIVLLIFSFVSKCMKLFNDETNSTTKINRYQSNFSINRQIKKSSISSSSSSSLLIGYQSNKTPLKPSLSATLRMLQYRQQHFPAIVHV</sequence>
<keyword evidence="5" id="KW-1185">Reference proteome</keyword>
<proteinExistence type="predicted"/>
<evidence type="ECO:0000256" key="1">
    <source>
        <dbReference type="SAM" id="Phobius"/>
    </source>
</evidence>
<keyword evidence="1" id="KW-0812">Transmembrane</keyword>
<dbReference type="Proteomes" id="UP000681967">
    <property type="component" value="Unassembled WGS sequence"/>
</dbReference>
<dbReference type="EMBL" id="CAJOBG010054966">
    <property type="protein sequence ID" value="CAF4512132.1"/>
    <property type="molecule type" value="Genomic_DNA"/>
</dbReference>
<keyword evidence="1" id="KW-1133">Transmembrane helix</keyword>
<protein>
    <submittedName>
        <fullName evidence="2">Uncharacterized protein</fullName>
    </submittedName>
</protein>
<feature type="transmembrane region" description="Helical" evidence="1">
    <location>
        <begin position="35"/>
        <end position="59"/>
    </location>
</feature>
<evidence type="ECO:0000313" key="5">
    <source>
        <dbReference type="Proteomes" id="UP000663866"/>
    </source>
</evidence>
<reference evidence="2" key="1">
    <citation type="submission" date="2021-02" db="EMBL/GenBank/DDBJ databases">
        <authorList>
            <person name="Nowell W R."/>
        </authorList>
    </citation>
    <scope>NUCLEOTIDE SEQUENCE</scope>
</reference>
<dbReference type="Proteomes" id="UP000663866">
    <property type="component" value="Unassembled WGS sequence"/>
</dbReference>
<evidence type="ECO:0000313" key="4">
    <source>
        <dbReference type="EMBL" id="CAF5087112.1"/>
    </source>
</evidence>
<accession>A0A820W821</accession>
<keyword evidence="1" id="KW-0472">Membrane</keyword>
<dbReference type="Proteomes" id="UP000676336">
    <property type="component" value="Unassembled WGS sequence"/>
</dbReference>
<evidence type="ECO:0000313" key="3">
    <source>
        <dbReference type="EMBL" id="CAF4983035.1"/>
    </source>
</evidence>
<gene>
    <name evidence="4" type="ORF">BYL167_LOCUS62663</name>
    <name evidence="2" type="ORF">OVN521_LOCUS41378</name>
    <name evidence="3" type="ORF">SMN809_LOCUS55828</name>
</gene>
<name>A0A820W821_9BILA</name>
<dbReference type="AlphaFoldDB" id="A0A820W821"/>
<dbReference type="EMBL" id="CAJOBI010198243">
    <property type="protein sequence ID" value="CAF4983035.1"/>
    <property type="molecule type" value="Genomic_DNA"/>
</dbReference>
<comment type="caution">
    <text evidence="2">The sequence shown here is derived from an EMBL/GenBank/DDBJ whole genome shotgun (WGS) entry which is preliminary data.</text>
</comment>
<dbReference type="EMBL" id="CAJOBH010235030">
    <property type="protein sequence ID" value="CAF5087112.1"/>
    <property type="molecule type" value="Genomic_DNA"/>
</dbReference>
<organism evidence="2 5">
    <name type="scientific">Rotaria magnacalcarata</name>
    <dbReference type="NCBI Taxonomy" id="392030"/>
    <lineage>
        <taxon>Eukaryota</taxon>
        <taxon>Metazoa</taxon>
        <taxon>Spiralia</taxon>
        <taxon>Gnathifera</taxon>
        <taxon>Rotifera</taxon>
        <taxon>Eurotatoria</taxon>
        <taxon>Bdelloidea</taxon>
        <taxon>Philodinida</taxon>
        <taxon>Philodinidae</taxon>
        <taxon>Rotaria</taxon>
    </lineage>
</organism>
<evidence type="ECO:0000313" key="2">
    <source>
        <dbReference type="EMBL" id="CAF4512132.1"/>
    </source>
</evidence>